<gene>
    <name evidence="3" type="ORF">H744_2c1974</name>
</gene>
<evidence type="ECO:0000313" key="3">
    <source>
        <dbReference type="EMBL" id="AJR08638.1"/>
    </source>
</evidence>
<dbReference type="KEGG" id="pgb:H744_2c1974"/>
<accession>A0A0C5WNE8</accession>
<dbReference type="Gene3D" id="3.30.70.100">
    <property type="match status" value="1"/>
</dbReference>
<keyword evidence="4" id="KW-1185">Reference proteome</keyword>
<sequence>MLSKVIPSLALLLAATSASAEVTLINPFHVPKAHEQDVLERWEKARDFLAEQPGYISTTLHRSIQPNSQFHYINVAKWESECDFKSAISAMNKSLPPLNISEVEFYPALYEVIRN</sequence>
<dbReference type="HOGENOM" id="CLU_127577_2_0_6"/>
<proteinExistence type="predicted"/>
<dbReference type="STRING" id="658445.H744_2c1974"/>
<dbReference type="OrthoDB" id="1494517at2"/>
<protein>
    <recommendedName>
        <fullName evidence="2">ABM domain-containing protein</fullName>
    </recommendedName>
</protein>
<dbReference type="Proteomes" id="UP000032303">
    <property type="component" value="Chromosome 2"/>
</dbReference>
<dbReference type="AlphaFoldDB" id="A0A0C5WNE8"/>
<keyword evidence="1" id="KW-0732">Signal</keyword>
<evidence type="ECO:0000259" key="2">
    <source>
        <dbReference type="Pfam" id="PF03992"/>
    </source>
</evidence>
<dbReference type="PATRIC" id="fig|658445.3.peg.3925"/>
<name>A0A0C5WNE8_9GAMM</name>
<reference evidence="3 4" key="1">
    <citation type="submission" date="2013-05" db="EMBL/GenBank/DDBJ databases">
        <title>Complete genome sequence of the lipase-producing bacterium Photobacterium gaetbulicola Gung47.</title>
        <authorList>
            <person name="Kim Y.-O."/>
        </authorList>
    </citation>
    <scope>NUCLEOTIDE SEQUENCE [LARGE SCALE GENOMIC DNA]</scope>
    <source>
        <strain evidence="3 4">Gung47</strain>
    </source>
</reference>
<feature type="signal peptide" evidence="1">
    <location>
        <begin position="1"/>
        <end position="20"/>
    </location>
</feature>
<evidence type="ECO:0000256" key="1">
    <source>
        <dbReference type="SAM" id="SignalP"/>
    </source>
</evidence>
<feature type="chain" id="PRO_5002184511" description="ABM domain-containing protein" evidence="1">
    <location>
        <begin position="21"/>
        <end position="115"/>
    </location>
</feature>
<dbReference type="Pfam" id="PF03992">
    <property type="entry name" value="ABM"/>
    <property type="match status" value="1"/>
</dbReference>
<feature type="domain" description="ABM" evidence="2">
    <location>
        <begin position="22"/>
        <end position="85"/>
    </location>
</feature>
<dbReference type="EMBL" id="CP005974">
    <property type="protein sequence ID" value="AJR08638.1"/>
    <property type="molecule type" value="Genomic_DNA"/>
</dbReference>
<dbReference type="InterPro" id="IPR011008">
    <property type="entry name" value="Dimeric_a/b-barrel"/>
</dbReference>
<organism evidence="3 4">
    <name type="scientific">Photobacterium gaetbulicola Gung47</name>
    <dbReference type="NCBI Taxonomy" id="658445"/>
    <lineage>
        <taxon>Bacteria</taxon>
        <taxon>Pseudomonadati</taxon>
        <taxon>Pseudomonadota</taxon>
        <taxon>Gammaproteobacteria</taxon>
        <taxon>Vibrionales</taxon>
        <taxon>Vibrionaceae</taxon>
        <taxon>Photobacterium</taxon>
    </lineage>
</organism>
<dbReference type="SUPFAM" id="SSF54909">
    <property type="entry name" value="Dimeric alpha+beta barrel"/>
    <property type="match status" value="1"/>
</dbReference>
<evidence type="ECO:0000313" key="4">
    <source>
        <dbReference type="Proteomes" id="UP000032303"/>
    </source>
</evidence>
<dbReference type="InterPro" id="IPR007138">
    <property type="entry name" value="ABM_dom"/>
</dbReference>